<dbReference type="RefSeq" id="XP_022284484.1">
    <property type="nucleotide sequence ID" value="XM_022428412.1"/>
</dbReference>
<name>A0A179FS05_METCM</name>
<dbReference type="Gene3D" id="3.90.1300.10">
    <property type="entry name" value="Amidase signature (AS) domain"/>
    <property type="match status" value="1"/>
</dbReference>
<evidence type="ECO:0000313" key="2">
    <source>
        <dbReference type="EMBL" id="OAQ68405.2"/>
    </source>
</evidence>
<accession>A0A179FS05</accession>
<dbReference type="OrthoDB" id="421993at2759"/>
<dbReference type="GeneID" id="28847957"/>
<dbReference type="Proteomes" id="UP000078397">
    <property type="component" value="Unassembled WGS sequence"/>
</dbReference>
<dbReference type="Pfam" id="PF01425">
    <property type="entry name" value="Amidase"/>
    <property type="match status" value="1"/>
</dbReference>
<sequence>MASPAFANYPKPVEGPDTKYAAPPAKNPVLRGYSLVAASALVSRSGVLQRFFWNNAGFGSVKNLSVLDGVPHTFDPCVTPLGETGPVLDFEPALLAAKHVDPKTRYYSINDYHQLYKSGKATPLDVVNALLPLTKPGVGTKTGYGDAWADNHGNDELVFEAAQASTERWAAGKPLGVLDGVPIGVKDDVNVKGYVNHNGMKYNADSPFFKRQEKSAWCVQMLQDAGAVVLGKNRMHELGSDTCGLNVAQGSPTNHLNNEYYPGGSSSGPASAVCAGIVPISVATDAGGSIRIPASFNGLYGLKTSHHRTGYMGSTMCITGPIAANVADLTIAYRLMSQPNPDDGIQGVFGRSNPPQPSAKRTMGVYRDWLNAADPEVLEHCNNALDYFVKERGYEIVDISLPHLADAQLSHGMICITEMAEAARRRTNNPADWLSLVGSVNQLVMTVGQQTPASDFLKFNTMRTVLMRHFAFLFQKYPGLLIMSPTTPLNGWPKHPGDAALGMNDANTTFRNMMYIFLANMTGTPSVSVPIGYAPPKQGKGKVPVGLMATGEWGSEEQLLAFAGEAEEYLHEVYDEGRRRPDAWLDVMALVGGEHGSEKGNGNGKRQ</sequence>
<dbReference type="PANTHER" id="PTHR11895">
    <property type="entry name" value="TRANSAMIDASE"/>
    <property type="match status" value="1"/>
</dbReference>
<protein>
    <submittedName>
        <fullName evidence="2">N-acylethanolamine amidohydrolase</fullName>
    </submittedName>
</protein>
<dbReference type="InterPro" id="IPR036928">
    <property type="entry name" value="AS_sf"/>
</dbReference>
<keyword evidence="3" id="KW-1185">Reference proteome</keyword>
<dbReference type="STRING" id="1380566.A0A179FS05"/>
<dbReference type="InterPro" id="IPR023631">
    <property type="entry name" value="Amidase_dom"/>
</dbReference>
<organism evidence="2 3">
    <name type="scientific">Pochonia chlamydosporia 170</name>
    <dbReference type="NCBI Taxonomy" id="1380566"/>
    <lineage>
        <taxon>Eukaryota</taxon>
        <taxon>Fungi</taxon>
        <taxon>Dikarya</taxon>
        <taxon>Ascomycota</taxon>
        <taxon>Pezizomycotina</taxon>
        <taxon>Sordariomycetes</taxon>
        <taxon>Hypocreomycetidae</taxon>
        <taxon>Hypocreales</taxon>
        <taxon>Clavicipitaceae</taxon>
        <taxon>Pochonia</taxon>
    </lineage>
</organism>
<dbReference type="KEGG" id="pchm:VFPPC_04641"/>
<gene>
    <name evidence="2" type="ORF">VFPPC_04641</name>
</gene>
<evidence type="ECO:0000313" key="3">
    <source>
        <dbReference type="Proteomes" id="UP000078397"/>
    </source>
</evidence>
<dbReference type="InterPro" id="IPR000120">
    <property type="entry name" value="Amidase"/>
</dbReference>
<dbReference type="AlphaFoldDB" id="A0A179FS05"/>
<dbReference type="EMBL" id="LSBJ02000003">
    <property type="protein sequence ID" value="OAQ68405.2"/>
    <property type="molecule type" value="Genomic_DNA"/>
</dbReference>
<dbReference type="PANTHER" id="PTHR11895:SF67">
    <property type="entry name" value="AMIDASE DOMAIN-CONTAINING PROTEIN"/>
    <property type="match status" value="1"/>
</dbReference>
<dbReference type="GO" id="GO:0016787">
    <property type="term" value="F:hydrolase activity"/>
    <property type="evidence" value="ECO:0007669"/>
    <property type="project" value="UniProtKB-KW"/>
</dbReference>
<comment type="caution">
    <text evidence="2">The sequence shown here is derived from an EMBL/GenBank/DDBJ whole genome shotgun (WGS) entry which is preliminary data.</text>
</comment>
<feature type="domain" description="Amidase" evidence="1">
    <location>
        <begin position="160"/>
        <end position="560"/>
    </location>
</feature>
<reference evidence="2 3" key="1">
    <citation type="journal article" date="2016" name="PLoS Pathog.">
        <title>Biosynthesis of antibiotic leucinostatins in bio-control fungus Purpureocillium lilacinum and their inhibition on phytophthora revealed by genome mining.</title>
        <authorList>
            <person name="Wang G."/>
            <person name="Liu Z."/>
            <person name="Lin R."/>
            <person name="Li E."/>
            <person name="Mao Z."/>
            <person name="Ling J."/>
            <person name="Yang Y."/>
            <person name="Yin W.B."/>
            <person name="Xie B."/>
        </authorList>
    </citation>
    <scope>NUCLEOTIDE SEQUENCE [LARGE SCALE GENOMIC DNA]</scope>
    <source>
        <strain evidence="2">170</strain>
    </source>
</reference>
<proteinExistence type="predicted"/>
<dbReference type="SUPFAM" id="SSF75304">
    <property type="entry name" value="Amidase signature (AS) enzymes"/>
    <property type="match status" value="1"/>
</dbReference>
<evidence type="ECO:0000259" key="1">
    <source>
        <dbReference type="Pfam" id="PF01425"/>
    </source>
</evidence>